<reference evidence="2" key="1">
    <citation type="submission" date="2022-11" db="EMBL/GenBank/DDBJ databases">
        <title>Whole genome sequence of Levilactobacillus brevis SMB091.</title>
        <authorList>
            <person name="Kim J.-M."/>
            <person name="Kim O.-C."/>
            <person name="Choi Y.H."/>
            <person name="Han N.S."/>
            <person name="Hurh B."/>
        </authorList>
    </citation>
    <scope>NUCLEOTIDE SEQUENCE</scope>
    <source>
        <strain evidence="2">SMB091</strain>
    </source>
</reference>
<dbReference type="InterPro" id="IPR000182">
    <property type="entry name" value="GNAT_dom"/>
</dbReference>
<proteinExistence type="predicted"/>
<evidence type="ECO:0000313" key="3">
    <source>
        <dbReference type="Proteomes" id="UP001164768"/>
    </source>
</evidence>
<name>A0AB38X2M4_LEVBR</name>
<dbReference type="EC" id="2.3.1.-" evidence="2"/>
<dbReference type="SUPFAM" id="SSF55729">
    <property type="entry name" value="Acyl-CoA N-acyltransferases (Nat)"/>
    <property type="match status" value="1"/>
</dbReference>
<dbReference type="Proteomes" id="UP001164768">
    <property type="component" value="Chromosome"/>
</dbReference>
<protein>
    <submittedName>
        <fullName evidence="2">GNAT family N-acetyltransferase</fullName>
        <ecNumber evidence="2">2.3.1.-</ecNumber>
    </submittedName>
</protein>
<gene>
    <name evidence="2" type="ORF">ORR04_08200</name>
</gene>
<dbReference type="Gene3D" id="3.40.630.30">
    <property type="match status" value="1"/>
</dbReference>
<organism evidence="2 3">
    <name type="scientific">Levilactobacillus brevis</name>
    <name type="common">Lactobacillus brevis</name>
    <dbReference type="NCBI Taxonomy" id="1580"/>
    <lineage>
        <taxon>Bacteria</taxon>
        <taxon>Bacillati</taxon>
        <taxon>Bacillota</taxon>
        <taxon>Bacilli</taxon>
        <taxon>Lactobacillales</taxon>
        <taxon>Lactobacillaceae</taxon>
        <taxon>Levilactobacillus</taxon>
    </lineage>
</organism>
<dbReference type="GO" id="GO:0016747">
    <property type="term" value="F:acyltransferase activity, transferring groups other than amino-acyl groups"/>
    <property type="evidence" value="ECO:0007669"/>
    <property type="project" value="InterPro"/>
</dbReference>
<dbReference type="EMBL" id="CP113117">
    <property type="protein sequence ID" value="WAD00918.1"/>
    <property type="molecule type" value="Genomic_DNA"/>
</dbReference>
<evidence type="ECO:0000259" key="1">
    <source>
        <dbReference type="PROSITE" id="PS51186"/>
    </source>
</evidence>
<dbReference type="RefSeq" id="WP_011666904.1">
    <property type="nucleotide sequence ID" value="NZ_BBOW01000051.1"/>
</dbReference>
<sequence length="146" mass="16797">MEWQAKSFDELSREEFFDIAYERIRTFVIAQHRPYQEIDATDKVARHILGYQAGQLVAYARVFREAGHVTFGRVLTIPEQRGTGLGRQLMVQIEAEIRRNFAGEAISIEAQVDKQHFYEKFGYAAIGAVFDFNGTPHIRMDKAGLR</sequence>
<dbReference type="PROSITE" id="PS51186">
    <property type="entry name" value="GNAT"/>
    <property type="match status" value="1"/>
</dbReference>
<dbReference type="Pfam" id="PF13673">
    <property type="entry name" value="Acetyltransf_10"/>
    <property type="match status" value="1"/>
</dbReference>
<dbReference type="InterPro" id="IPR016181">
    <property type="entry name" value="Acyl_CoA_acyltransferase"/>
</dbReference>
<evidence type="ECO:0000313" key="2">
    <source>
        <dbReference type="EMBL" id="WAD00918.1"/>
    </source>
</evidence>
<accession>A0AB38X2M4</accession>
<dbReference type="CDD" id="cd04301">
    <property type="entry name" value="NAT_SF"/>
    <property type="match status" value="1"/>
</dbReference>
<keyword evidence="2" id="KW-0012">Acyltransferase</keyword>
<keyword evidence="2" id="KW-0808">Transferase</keyword>
<dbReference type="AlphaFoldDB" id="A0AB38X2M4"/>
<feature type="domain" description="N-acetyltransferase" evidence="1">
    <location>
        <begin position="6"/>
        <end position="145"/>
    </location>
</feature>